<keyword evidence="2" id="KW-1185">Reference proteome</keyword>
<evidence type="ECO:0000313" key="1">
    <source>
        <dbReference type="EMBL" id="QWF71993.1"/>
    </source>
</evidence>
<name>A0A975MQ56_9GAMM</name>
<reference evidence="1" key="1">
    <citation type="submission" date="2021-04" db="EMBL/GenBank/DDBJ databases">
        <title>Draft genome sequence data of methanotrophic Methylovulum sp. strain S1L and Methylomonas sp. strain S2AM isolated from boreal lake water columns.</title>
        <authorList>
            <person name="Rissanen A.J."/>
            <person name="Mangayil R."/>
            <person name="Svenning M.M."/>
            <person name="Khanongnuch R."/>
        </authorList>
    </citation>
    <scope>NUCLEOTIDE SEQUENCE</scope>
    <source>
        <strain evidence="1">S2AM</strain>
    </source>
</reference>
<dbReference type="KEGG" id="mpad:KEF85_05930"/>
<accession>A0A975MQ56</accession>
<dbReference type="RefSeq" id="WP_215583977.1">
    <property type="nucleotide sequence ID" value="NZ_CP073754.1"/>
</dbReference>
<dbReference type="Proteomes" id="UP000676649">
    <property type="component" value="Chromosome"/>
</dbReference>
<organism evidence="1 2">
    <name type="scientific">Methylomonas paludis</name>
    <dbReference type="NCBI Taxonomy" id="1173101"/>
    <lineage>
        <taxon>Bacteria</taxon>
        <taxon>Pseudomonadati</taxon>
        <taxon>Pseudomonadota</taxon>
        <taxon>Gammaproteobacteria</taxon>
        <taxon>Methylococcales</taxon>
        <taxon>Methylococcaceae</taxon>
        <taxon>Methylomonas</taxon>
    </lineage>
</organism>
<protein>
    <submittedName>
        <fullName evidence="1">Uncharacterized protein</fullName>
    </submittedName>
</protein>
<sequence>MSGPVMDAPPGWTKDSNGHWVQISLGPSSSLAAGFSAAAGTVLTLADPQRLTEPSTYAGLAAGAASVANGDVAAVIGALGLGLAGDIPGALQMGVGPILRLAASAAAIVVPEKKVNSDDQIKTAIAGLSHEQLVSLLNQPLITVNTGTGVGAGGGANGQTGSVSNTAG</sequence>
<dbReference type="EMBL" id="CP073754">
    <property type="protein sequence ID" value="QWF71993.1"/>
    <property type="molecule type" value="Genomic_DNA"/>
</dbReference>
<gene>
    <name evidence="1" type="ORF">KEF85_05930</name>
</gene>
<dbReference type="AlphaFoldDB" id="A0A975MQ56"/>
<proteinExistence type="predicted"/>
<evidence type="ECO:0000313" key="2">
    <source>
        <dbReference type="Proteomes" id="UP000676649"/>
    </source>
</evidence>